<name>A0AA40KC35_9PEZI</name>
<dbReference type="Proteomes" id="UP001172155">
    <property type="component" value="Unassembled WGS sequence"/>
</dbReference>
<keyword evidence="3" id="KW-1185">Reference proteome</keyword>
<dbReference type="EMBL" id="JAUKUD010000001">
    <property type="protein sequence ID" value="KAK0753361.1"/>
    <property type="molecule type" value="Genomic_DNA"/>
</dbReference>
<accession>A0AA40KC35</accession>
<evidence type="ECO:0000313" key="2">
    <source>
        <dbReference type="EMBL" id="KAK0753361.1"/>
    </source>
</evidence>
<gene>
    <name evidence="2" type="ORF">B0T18DRAFT_396586</name>
</gene>
<evidence type="ECO:0000256" key="1">
    <source>
        <dbReference type="SAM" id="MobiDB-lite"/>
    </source>
</evidence>
<comment type="caution">
    <text evidence="2">The sequence shown here is derived from an EMBL/GenBank/DDBJ whole genome shotgun (WGS) entry which is preliminary data.</text>
</comment>
<protein>
    <submittedName>
        <fullName evidence="2">Uncharacterized protein</fullName>
    </submittedName>
</protein>
<feature type="region of interest" description="Disordered" evidence="1">
    <location>
        <begin position="92"/>
        <end position="126"/>
    </location>
</feature>
<dbReference type="AlphaFoldDB" id="A0AA40KC35"/>
<organism evidence="2 3">
    <name type="scientific">Schizothecium vesticola</name>
    <dbReference type="NCBI Taxonomy" id="314040"/>
    <lineage>
        <taxon>Eukaryota</taxon>
        <taxon>Fungi</taxon>
        <taxon>Dikarya</taxon>
        <taxon>Ascomycota</taxon>
        <taxon>Pezizomycotina</taxon>
        <taxon>Sordariomycetes</taxon>
        <taxon>Sordariomycetidae</taxon>
        <taxon>Sordariales</taxon>
        <taxon>Schizotheciaceae</taxon>
        <taxon>Schizothecium</taxon>
    </lineage>
</organism>
<feature type="compositionally biased region" description="Basic and acidic residues" evidence="1">
    <location>
        <begin position="92"/>
        <end position="113"/>
    </location>
</feature>
<proteinExistence type="predicted"/>
<sequence>MERKIQQWRIHIHIQVRCPCLPSPSASPHLQTGSQRKPIRHRCEKRSHIQHPAIDFLLRKLRSHFERFIACFLVLQPVKQLPILPKKFHHRREDNRLVRQPRDEHPSHGEHHPTVSRVPQRSDTPRRWVRGLGGCFVLFAVGGKGGGRGS</sequence>
<evidence type="ECO:0000313" key="3">
    <source>
        <dbReference type="Proteomes" id="UP001172155"/>
    </source>
</evidence>
<reference evidence="2" key="1">
    <citation type="submission" date="2023-06" db="EMBL/GenBank/DDBJ databases">
        <title>Genome-scale phylogeny and comparative genomics of the fungal order Sordariales.</title>
        <authorList>
            <consortium name="Lawrence Berkeley National Laboratory"/>
            <person name="Hensen N."/>
            <person name="Bonometti L."/>
            <person name="Westerberg I."/>
            <person name="Brannstrom I.O."/>
            <person name="Guillou S."/>
            <person name="Cros-Aarteil S."/>
            <person name="Calhoun S."/>
            <person name="Haridas S."/>
            <person name="Kuo A."/>
            <person name="Mondo S."/>
            <person name="Pangilinan J."/>
            <person name="Riley R."/>
            <person name="LaButti K."/>
            <person name="Andreopoulos B."/>
            <person name="Lipzen A."/>
            <person name="Chen C."/>
            <person name="Yanf M."/>
            <person name="Daum C."/>
            <person name="Ng V."/>
            <person name="Clum A."/>
            <person name="Steindorff A."/>
            <person name="Ohm R."/>
            <person name="Martin F."/>
            <person name="Silar P."/>
            <person name="Natvig D."/>
            <person name="Lalanne C."/>
            <person name="Gautier V."/>
            <person name="Ament-velasquez S.L."/>
            <person name="Kruys A."/>
            <person name="Hutchinson M.I."/>
            <person name="Powell A.J."/>
            <person name="Barry K."/>
            <person name="Miller A.N."/>
            <person name="Grigoriev I.V."/>
            <person name="Debuchy R."/>
            <person name="Gladieux P."/>
            <person name="Thoren M.H."/>
            <person name="Johannesson H."/>
        </authorList>
    </citation>
    <scope>NUCLEOTIDE SEQUENCE</scope>
    <source>
        <strain evidence="2">SMH3187-1</strain>
    </source>
</reference>